<dbReference type="InterPro" id="IPR027939">
    <property type="entry name" value="NMT1/THI5"/>
</dbReference>
<dbReference type="PANTHER" id="PTHR31528">
    <property type="entry name" value="4-AMINO-5-HYDROXYMETHYL-2-METHYLPYRIMIDINE PHOSPHATE SYNTHASE THI11-RELATED"/>
    <property type="match status" value="1"/>
</dbReference>
<feature type="chain" id="PRO_5047272978" evidence="1">
    <location>
        <begin position="23"/>
        <end position="329"/>
    </location>
</feature>
<protein>
    <submittedName>
        <fullName evidence="3">ABC transporter substrate-binding protein</fullName>
    </submittedName>
</protein>
<keyword evidence="1" id="KW-0732">Signal</keyword>
<dbReference type="Proteomes" id="UP001060261">
    <property type="component" value="Chromosome"/>
</dbReference>
<dbReference type="RefSeq" id="WP_260560376.1">
    <property type="nucleotide sequence ID" value="NZ_BAABEC010000020.1"/>
</dbReference>
<reference evidence="3" key="1">
    <citation type="submission" date="2022-09" db="EMBL/GenBank/DDBJ databases">
        <title>genome sequence of Deinococcus rubellus.</title>
        <authorList>
            <person name="Srinivasan S."/>
        </authorList>
    </citation>
    <scope>NUCLEOTIDE SEQUENCE</scope>
    <source>
        <strain evidence="3">Ant6</strain>
    </source>
</reference>
<gene>
    <name evidence="3" type="ORF">N0D28_00010</name>
</gene>
<proteinExistence type="predicted"/>
<dbReference type="Gene3D" id="3.40.190.10">
    <property type="entry name" value="Periplasmic binding protein-like II"/>
    <property type="match status" value="2"/>
</dbReference>
<dbReference type="InterPro" id="IPR015168">
    <property type="entry name" value="SsuA/THI5"/>
</dbReference>
<dbReference type="EMBL" id="CP104213">
    <property type="protein sequence ID" value="UWX64101.1"/>
    <property type="molecule type" value="Genomic_DNA"/>
</dbReference>
<dbReference type="SUPFAM" id="SSF53850">
    <property type="entry name" value="Periplasmic binding protein-like II"/>
    <property type="match status" value="1"/>
</dbReference>
<name>A0ABY5YJ00_9DEIO</name>
<dbReference type="Pfam" id="PF09084">
    <property type="entry name" value="NMT1"/>
    <property type="match status" value="1"/>
</dbReference>
<evidence type="ECO:0000256" key="1">
    <source>
        <dbReference type="SAM" id="SignalP"/>
    </source>
</evidence>
<sequence>MSRFLSAALTLSLLAAPATQTAAAQNAAGQSLKTVHIGLGYIPNVQFTPFYVANRLGYFKAEGLNVEYQHGNVSDLMPLLLQGKLDFVVGDPEDAVFTRVAGQPVKYIMALYQKVPVTVFSLASKNIRNAADLKGKTIGIPGPFGQTYFALGALLDSAGLKESDVKLASIGFTQLEAVRGGRVDAAVGYVNNEVVNLKAAGVPINTLDVTAAYPMVGVGLMTTEKNLSGDLAKKVVRASQRAMRLTINDPARAFKIGLNDFKSGGGSLAVLQASVPLMQSALTRVNGLGYSDPAAWSKAVAYLQKQGKVPASAKASDFYSNAAVSKTLK</sequence>
<dbReference type="PANTHER" id="PTHR31528:SF15">
    <property type="entry name" value="RIBOFLAVIN-BINDING PROTEIN RIBY"/>
    <property type="match status" value="1"/>
</dbReference>
<accession>A0ABY5YJ00</accession>
<feature type="domain" description="SsuA/THI5-like" evidence="2">
    <location>
        <begin position="44"/>
        <end position="253"/>
    </location>
</feature>
<keyword evidence="4" id="KW-1185">Reference proteome</keyword>
<feature type="signal peptide" evidence="1">
    <location>
        <begin position="1"/>
        <end position="22"/>
    </location>
</feature>
<evidence type="ECO:0000313" key="3">
    <source>
        <dbReference type="EMBL" id="UWX64101.1"/>
    </source>
</evidence>
<evidence type="ECO:0000313" key="4">
    <source>
        <dbReference type="Proteomes" id="UP001060261"/>
    </source>
</evidence>
<organism evidence="3 4">
    <name type="scientific">Deinococcus rubellus</name>
    <dbReference type="NCBI Taxonomy" id="1889240"/>
    <lineage>
        <taxon>Bacteria</taxon>
        <taxon>Thermotogati</taxon>
        <taxon>Deinococcota</taxon>
        <taxon>Deinococci</taxon>
        <taxon>Deinococcales</taxon>
        <taxon>Deinococcaceae</taxon>
        <taxon>Deinococcus</taxon>
    </lineage>
</organism>
<evidence type="ECO:0000259" key="2">
    <source>
        <dbReference type="Pfam" id="PF09084"/>
    </source>
</evidence>